<dbReference type="RefSeq" id="WP_135996100.1">
    <property type="nucleotide sequence ID" value="NZ_CP071057.1"/>
</dbReference>
<reference evidence="5 6" key="1">
    <citation type="journal article" date="2017" name="Int. J. Syst. Evol. Microbiol.">
        <title>Marinicauda algicola sp. nov., isolated from a marine red alga Rhodosorus marinus.</title>
        <authorList>
            <person name="Jeong S.E."/>
            <person name="Jeon S.H."/>
            <person name="Chun B.H."/>
            <person name="Kim D.W."/>
            <person name="Jeon C.O."/>
        </authorList>
    </citation>
    <scope>NUCLEOTIDE SEQUENCE [LARGE SCALE GENOMIC DNA]</scope>
    <source>
        <strain evidence="5 6">JCM 31718</strain>
    </source>
</reference>
<evidence type="ECO:0000256" key="3">
    <source>
        <dbReference type="ARBA" id="ARBA00048488"/>
    </source>
</evidence>
<dbReference type="GO" id="GO:0033743">
    <property type="term" value="F:peptide-methionine (R)-S-oxide reductase activity"/>
    <property type="evidence" value="ECO:0007669"/>
    <property type="project" value="UniProtKB-EC"/>
</dbReference>
<evidence type="ECO:0000259" key="4">
    <source>
        <dbReference type="PROSITE" id="PS51790"/>
    </source>
</evidence>
<dbReference type="GO" id="GO:0005737">
    <property type="term" value="C:cytoplasm"/>
    <property type="evidence" value="ECO:0007669"/>
    <property type="project" value="TreeGrafter"/>
</dbReference>
<dbReference type="InterPro" id="IPR002579">
    <property type="entry name" value="Met_Sox_Rdtase_MsrB_dom"/>
</dbReference>
<name>A0A4S2GYK8_9PROT</name>
<dbReference type="OrthoDB" id="9785497at2"/>
<keyword evidence="6" id="KW-1185">Reference proteome</keyword>
<evidence type="ECO:0000256" key="2">
    <source>
        <dbReference type="ARBA" id="ARBA00023002"/>
    </source>
</evidence>
<protein>
    <recommendedName>
        <fullName evidence="1">peptide-methionine (R)-S-oxide reductase</fullName>
        <ecNumber evidence="1">1.8.4.12</ecNumber>
    </recommendedName>
</protein>
<dbReference type="Gene3D" id="2.170.150.20">
    <property type="entry name" value="Peptide methionine sulfoxide reductase"/>
    <property type="match status" value="1"/>
</dbReference>
<dbReference type="PANTHER" id="PTHR10173">
    <property type="entry name" value="METHIONINE SULFOXIDE REDUCTASE"/>
    <property type="match status" value="1"/>
</dbReference>
<dbReference type="GO" id="GO:0030091">
    <property type="term" value="P:protein repair"/>
    <property type="evidence" value="ECO:0007669"/>
    <property type="project" value="InterPro"/>
</dbReference>
<dbReference type="EC" id="1.8.4.12" evidence="1"/>
<evidence type="ECO:0000256" key="1">
    <source>
        <dbReference type="ARBA" id="ARBA00012499"/>
    </source>
</evidence>
<dbReference type="PANTHER" id="PTHR10173:SF57">
    <property type="entry name" value="PEPTIDE-METHIONINE (R)-S-OXIDE REDUCTASE"/>
    <property type="match status" value="1"/>
</dbReference>
<proteinExistence type="predicted"/>
<dbReference type="Proteomes" id="UP000308054">
    <property type="component" value="Unassembled WGS sequence"/>
</dbReference>
<dbReference type="NCBIfam" id="TIGR00357">
    <property type="entry name" value="peptide-methionine (R)-S-oxide reductase MsrB"/>
    <property type="match status" value="1"/>
</dbReference>
<dbReference type="PROSITE" id="PS51318">
    <property type="entry name" value="TAT"/>
    <property type="match status" value="1"/>
</dbReference>
<comment type="catalytic activity">
    <reaction evidence="3">
        <text>L-methionyl-[protein] + [thioredoxin]-disulfide + H2O = L-methionyl-(R)-S-oxide-[protein] + [thioredoxin]-dithiol</text>
        <dbReference type="Rhea" id="RHEA:24164"/>
        <dbReference type="Rhea" id="RHEA-COMP:10698"/>
        <dbReference type="Rhea" id="RHEA-COMP:10700"/>
        <dbReference type="Rhea" id="RHEA-COMP:12313"/>
        <dbReference type="Rhea" id="RHEA-COMP:12314"/>
        <dbReference type="ChEBI" id="CHEBI:15377"/>
        <dbReference type="ChEBI" id="CHEBI:16044"/>
        <dbReference type="ChEBI" id="CHEBI:29950"/>
        <dbReference type="ChEBI" id="CHEBI:45764"/>
        <dbReference type="ChEBI" id="CHEBI:50058"/>
        <dbReference type="EC" id="1.8.4.12"/>
    </reaction>
</comment>
<dbReference type="AlphaFoldDB" id="A0A4S2GYK8"/>
<dbReference type="PROSITE" id="PS51257">
    <property type="entry name" value="PROKAR_LIPOPROTEIN"/>
    <property type="match status" value="1"/>
</dbReference>
<sequence>MFDRRLFLLSATALAACGRGSPSQAQSGASAEAANDTPRIVAMGEAEIDYAALTEADWRARLTEAEFRVLRQEGTERPGSSPLLEESRTGTYVCAGCALPLFRSETKFESGTGWPSFYDHIEGAIDTKADYRLWTPRTEYHCVRCKGHQGHVFEDGPPPTGERWCNNGIALEFVPDEA</sequence>
<feature type="domain" description="MsrB" evidence="4">
    <location>
        <begin position="55"/>
        <end position="176"/>
    </location>
</feature>
<dbReference type="InterPro" id="IPR028427">
    <property type="entry name" value="Met_Sox_Rdtase_MsrB"/>
</dbReference>
<dbReference type="InterPro" id="IPR006311">
    <property type="entry name" value="TAT_signal"/>
</dbReference>
<evidence type="ECO:0000313" key="6">
    <source>
        <dbReference type="Proteomes" id="UP000308054"/>
    </source>
</evidence>
<keyword evidence="2 5" id="KW-0560">Oxidoreductase</keyword>
<organism evidence="5 6">
    <name type="scientific">Marinicauda algicola</name>
    <dbReference type="NCBI Taxonomy" id="2029849"/>
    <lineage>
        <taxon>Bacteria</taxon>
        <taxon>Pseudomonadati</taxon>
        <taxon>Pseudomonadota</taxon>
        <taxon>Alphaproteobacteria</taxon>
        <taxon>Maricaulales</taxon>
        <taxon>Maricaulaceae</taxon>
        <taxon>Marinicauda</taxon>
    </lineage>
</organism>
<dbReference type="PROSITE" id="PS51790">
    <property type="entry name" value="MSRB"/>
    <property type="match status" value="1"/>
</dbReference>
<comment type="caution">
    <text evidence="5">The sequence shown here is derived from an EMBL/GenBank/DDBJ whole genome shotgun (WGS) entry which is preliminary data.</text>
</comment>
<dbReference type="GO" id="GO:0006979">
    <property type="term" value="P:response to oxidative stress"/>
    <property type="evidence" value="ECO:0007669"/>
    <property type="project" value="InterPro"/>
</dbReference>
<dbReference type="InterPro" id="IPR011057">
    <property type="entry name" value="Mss4-like_sf"/>
</dbReference>
<dbReference type="EMBL" id="SRXW01000003">
    <property type="protein sequence ID" value="TGY88255.1"/>
    <property type="molecule type" value="Genomic_DNA"/>
</dbReference>
<evidence type="ECO:0000313" key="5">
    <source>
        <dbReference type="EMBL" id="TGY88255.1"/>
    </source>
</evidence>
<dbReference type="SUPFAM" id="SSF51316">
    <property type="entry name" value="Mss4-like"/>
    <property type="match status" value="1"/>
</dbReference>
<dbReference type="Pfam" id="PF01641">
    <property type="entry name" value="SelR"/>
    <property type="match status" value="1"/>
</dbReference>
<accession>A0A4S2GYK8</accession>
<gene>
    <name evidence="5" type="primary">msrB</name>
    <name evidence="5" type="ORF">E5163_10540</name>
</gene>